<dbReference type="RefSeq" id="XP_037188146.1">
    <property type="nucleotide sequence ID" value="XM_037342066.1"/>
</dbReference>
<evidence type="ECO:0000313" key="1">
    <source>
        <dbReference type="EMBL" id="KAF5869197.1"/>
    </source>
</evidence>
<dbReference type="OrthoDB" id="3440156at2759"/>
<accession>A0A8H6AKB6</accession>
<dbReference type="EMBL" id="JABFCT010000018">
    <property type="protein sequence ID" value="KAF5869197.1"/>
    <property type="molecule type" value="Genomic_DNA"/>
</dbReference>
<comment type="caution">
    <text evidence="1">The sequence shown here is derived from an EMBL/GenBank/DDBJ whole genome shotgun (WGS) entry which is preliminary data.</text>
</comment>
<protein>
    <submittedName>
        <fullName evidence="1">Uncharacterized protein</fullName>
    </submittedName>
</protein>
<gene>
    <name evidence="1" type="ORF">Bfra_011740</name>
</gene>
<proteinExistence type="predicted"/>
<dbReference type="GeneID" id="59265758"/>
<dbReference type="Proteomes" id="UP000531561">
    <property type="component" value="Unassembled WGS sequence"/>
</dbReference>
<keyword evidence="2" id="KW-1185">Reference proteome</keyword>
<reference evidence="1 2" key="1">
    <citation type="journal article" date="2020" name="Phytopathology">
        <title>A high-quality genome resource of Botrytis fragariae, a new and rapidly spreading fungal pathogen causing strawberry gray mold in the U.S.A.</title>
        <authorList>
            <person name="Wu Y."/>
            <person name="Saski C.A."/>
            <person name="Schnabel G."/>
            <person name="Xiao S."/>
            <person name="Hu M."/>
        </authorList>
    </citation>
    <scope>NUCLEOTIDE SEQUENCE [LARGE SCALE GENOMIC DNA]</scope>
    <source>
        <strain evidence="1 2">BVB16</strain>
    </source>
</reference>
<name>A0A8H6AKB6_9HELO</name>
<dbReference type="AlphaFoldDB" id="A0A8H6AKB6"/>
<organism evidence="1 2">
    <name type="scientific">Botrytis fragariae</name>
    <dbReference type="NCBI Taxonomy" id="1964551"/>
    <lineage>
        <taxon>Eukaryota</taxon>
        <taxon>Fungi</taxon>
        <taxon>Dikarya</taxon>
        <taxon>Ascomycota</taxon>
        <taxon>Pezizomycotina</taxon>
        <taxon>Leotiomycetes</taxon>
        <taxon>Helotiales</taxon>
        <taxon>Sclerotiniaceae</taxon>
        <taxon>Botrytis</taxon>
    </lineage>
</organism>
<evidence type="ECO:0000313" key="2">
    <source>
        <dbReference type="Proteomes" id="UP000531561"/>
    </source>
</evidence>
<sequence length="133" mass="15918">MPNYNNRCYSLQCFPSSVYAEPAIVEYQEWPFQCFLKGTSIGNVTIYNFEFQLRYIQDCFISPLVRKKHWALVHSRLQAPRYIPRYDRQGYVLKADAFVRMKKNSCFWEESQVALPYRTQTAIQMQYSTKLKM</sequence>